<dbReference type="AlphaFoldDB" id="A0A8B9I559"/>
<dbReference type="PANTHER" id="PTHR10083">
    <property type="entry name" value="KUNITZ-TYPE PROTEASE INHIBITOR-RELATED"/>
    <property type="match status" value="1"/>
</dbReference>
<dbReference type="GO" id="GO:0004867">
    <property type="term" value="F:serine-type endopeptidase inhibitor activity"/>
    <property type="evidence" value="ECO:0007669"/>
    <property type="project" value="InterPro"/>
</dbReference>
<reference evidence="3" key="1">
    <citation type="submission" date="2025-08" db="UniProtKB">
        <authorList>
            <consortium name="Ensembl"/>
        </authorList>
    </citation>
    <scope>IDENTIFICATION</scope>
</reference>
<reference evidence="3" key="2">
    <citation type="submission" date="2025-09" db="UniProtKB">
        <authorList>
            <consortium name="Ensembl"/>
        </authorList>
    </citation>
    <scope>IDENTIFICATION</scope>
</reference>
<evidence type="ECO:0000256" key="1">
    <source>
        <dbReference type="ARBA" id="ARBA00023157"/>
    </source>
</evidence>
<dbReference type="Gene3D" id="4.10.410.10">
    <property type="entry name" value="Pancreatic trypsin inhibitor Kunitz domain"/>
    <property type="match status" value="2"/>
</dbReference>
<keyword evidence="1" id="KW-1015">Disulfide bond</keyword>
<accession>A0A8B9I559</accession>
<sequence length="221" mass="23705">ELEATWGMGSAWAPVLAGAEVVPESPLAGSPSSAHLGPRDHADFCYLPSVCGNCKALFIRFFYNASSQRCEEFIYGGCGGNRNNFETKRECFQCPALVASPVLQSDICHLPPEHGPCRGHFYRYAYNPATGTCRVFLYGGCRGNANNFETLKECQRACQRAGHRSRTPGAGAKWVGDAQGWAQGMPRGGAFGSAGGGLVLCVRPAAPRHRCACALPTRCQL</sequence>
<dbReference type="InterPro" id="IPR050098">
    <property type="entry name" value="TFPI/VKTCI-like"/>
</dbReference>
<dbReference type="InterPro" id="IPR036880">
    <property type="entry name" value="Kunitz_BPTI_sf"/>
</dbReference>
<feature type="domain" description="BPTI/Kunitz inhibitor" evidence="2">
    <location>
        <begin position="45"/>
        <end position="91"/>
    </location>
</feature>
<dbReference type="SMART" id="SM00131">
    <property type="entry name" value="KU"/>
    <property type="match status" value="2"/>
</dbReference>
<dbReference type="GO" id="GO:0005615">
    <property type="term" value="C:extracellular space"/>
    <property type="evidence" value="ECO:0007669"/>
    <property type="project" value="TreeGrafter"/>
</dbReference>
<organism evidence="3 4">
    <name type="scientific">Anser brachyrhynchus</name>
    <name type="common">Pink-footed goose</name>
    <dbReference type="NCBI Taxonomy" id="132585"/>
    <lineage>
        <taxon>Eukaryota</taxon>
        <taxon>Metazoa</taxon>
        <taxon>Chordata</taxon>
        <taxon>Craniata</taxon>
        <taxon>Vertebrata</taxon>
        <taxon>Euteleostomi</taxon>
        <taxon>Archelosauria</taxon>
        <taxon>Archosauria</taxon>
        <taxon>Dinosauria</taxon>
        <taxon>Saurischia</taxon>
        <taxon>Theropoda</taxon>
        <taxon>Coelurosauria</taxon>
        <taxon>Aves</taxon>
        <taxon>Neognathae</taxon>
        <taxon>Galloanserae</taxon>
        <taxon>Anseriformes</taxon>
        <taxon>Anatidae</taxon>
        <taxon>Anserinae</taxon>
        <taxon>Anser</taxon>
    </lineage>
</organism>
<dbReference type="PROSITE" id="PS50279">
    <property type="entry name" value="BPTI_KUNITZ_2"/>
    <property type="match status" value="2"/>
</dbReference>
<dbReference type="Pfam" id="PF00014">
    <property type="entry name" value="Kunitz_BPTI"/>
    <property type="match status" value="2"/>
</dbReference>
<dbReference type="Proteomes" id="UP000694426">
    <property type="component" value="Unplaced"/>
</dbReference>
<keyword evidence="4" id="KW-1185">Reference proteome</keyword>
<dbReference type="PANTHER" id="PTHR10083:SF374">
    <property type="entry name" value="BPTI_KUNITZ INHIBITOR DOMAIN-CONTAINING PROTEIN"/>
    <property type="match status" value="1"/>
</dbReference>
<dbReference type="PRINTS" id="PR00759">
    <property type="entry name" value="BASICPTASE"/>
</dbReference>
<dbReference type="CDD" id="cd00109">
    <property type="entry name" value="Kunitz-type"/>
    <property type="match status" value="2"/>
</dbReference>
<dbReference type="GeneTree" id="ENSGT00940000164331"/>
<dbReference type="PROSITE" id="PS00280">
    <property type="entry name" value="BPTI_KUNITZ_1"/>
    <property type="match status" value="2"/>
</dbReference>
<evidence type="ECO:0000313" key="3">
    <source>
        <dbReference type="Ensembl" id="ENSABRP00000010062.1"/>
    </source>
</evidence>
<dbReference type="FunFam" id="4.10.410.10:FF:000004">
    <property type="entry name" value="Tissue factor pathway inhibitor"/>
    <property type="match status" value="1"/>
</dbReference>
<dbReference type="Ensembl" id="ENSABRT00000014348.1">
    <property type="protein sequence ID" value="ENSABRP00000010062.1"/>
    <property type="gene ID" value="ENSABRG00000008929.1"/>
</dbReference>
<proteinExistence type="predicted"/>
<evidence type="ECO:0000313" key="4">
    <source>
        <dbReference type="Proteomes" id="UP000694426"/>
    </source>
</evidence>
<dbReference type="SUPFAM" id="SSF57362">
    <property type="entry name" value="BPTI-like"/>
    <property type="match status" value="2"/>
</dbReference>
<feature type="domain" description="BPTI/Kunitz inhibitor" evidence="2">
    <location>
        <begin position="108"/>
        <end position="158"/>
    </location>
</feature>
<evidence type="ECO:0000259" key="2">
    <source>
        <dbReference type="PROSITE" id="PS50279"/>
    </source>
</evidence>
<protein>
    <recommendedName>
        <fullName evidence="2">BPTI/Kunitz inhibitor domain-containing protein</fullName>
    </recommendedName>
</protein>
<name>A0A8B9I559_9AVES</name>
<dbReference type="InterPro" id="IPR002223">
    <property type="entry name" value="Kunitz_BPTI"/>
</dbReference>
<dbReference type="InterPro" id="IPR020901">
    <property type="entry name" value="Prtase_inh_Kunz-CS"/>
</dbReference>